<dbReference type="RefSeq" id="WP_101305688.1">
    <property type="nucleotide sequence ID" value="NZ_CP025299.1"/>
</dbReference>
<gene>
    <name evidence="2" type="ORF">CXR34_04250</name>
</gene>
<protein>
    <submittedName>
        <fullName evidence="2">Uncharacterized protein</fullName>
    </submittedName>
</protein>
<accession>A0A2K9D517</accession>
<evidence type="ECO:0000313" key="3">
    <source>
        <dbReference type="Proteomes" id="UP000233276"/>
    </source>
</evidence>
<evidence type="ECO:0000256" key="1">
    <source>
        <dbReference type="SAM" id="MobiDB-lite"/>
    </source>
</evidence>
<dbReference type="KEGG" id="mhos:CXR34_04250"/>
<reference evidence="2 3" key="1">
    <citation type="submission" date="2017-12" db="EMBL/GenBank/DDBJ databases">
        <title>Isolation and characterization of estrogens degradatiion strain Microbacterium hominis SJTG1.</title>
        <authorList>
            <person name="Xiong W."/>
            <person name="Yin C."/>
            <person name="Zheng D."/>
            <person name="Liang R."/>
        </authorList>
    </citation>
    <scope>NUCLEOTIDE SEQUENCE [LARGE SCALE GENOMIC DNA]</scope>
    <source>
        <strain evidence="2 3">SJTG1</strain>
    </source>
</reference>
<dbReference type="Proteomes" id="UP000233276">
    <property type="component" value="Chromosome"/>
</dbReference>
<proteinExistence type="predicted"/>
<dbReference type="AlphaFoldDB" id="A0A2K9D517"/>
<name>A0A2K9D517_9MICO</name>
<organism evidence="2 3">
    <name type="scientific">Microbacterium hominis</name>
    <dbReference type="NCBI Taxonomy" id="162426"/>
    <lineage>
        <taxon>Bacteria</taxon>
        <taxon>Bacillati</taxon>
        <taxon>Actinomycetota</taxon>
        <taxon>Actinomycetes</taxon>
        <taxon>Micrococcales</taxon>
        <taxon>Microbacteriaceae</taxon>
        <taxon>Microbacterium</taxon>
    </lineage>
</organism>
<sequence length="124" mass="13664">MTRDSSGLTGPRRGGNTARQSRGLSGRRPKYSTEPDPLAAVEYTGDLQQDAAAEFTALEEGYRNRAKAEDARFKRATDSEFWFTVCFTTREEKEAFLRAAGLADLGDKYLDGNDVAHTLGIPLD</sequence>
<feature type="region of interest" description="Disordered" evidence="1">
    <location>
        <begin position="1"/>
        <end position="37"/>
    </location>
</feature>
<dbReference type="EMBL" id="CP025299">
    <property type="protein sequence ID" value="AUG28760.1"/>
    <property type="molecule type" value="Genomic_DNA"/>
</dbReference>
<evidence type="ECO:0000313" key="2">
    <source>
        <dbReference type="EMBL" id="AUG28760.1"/>
    </source>
</evidence>